<reference evidence="3" key="1">
    <citation type="journal article" date="2016" name="Genome Biol. Evol.">
        <title>Comparative 'omics' of the Fusarium fujikuroi species complex highlights differences in genetic potential and metabolite synthesis.</title>
        <authorList>
            <person name="Niehaus E.-M."/>
            <person name="Muensterkoetter M."/>
            <person name="Proctor R.H."/>
            <person name="Brown D.W."/>
            <person name="Sharon A."/>
            <person name="Idan Y."/>
            <person name="Oren-Young L."/>
            <person name="Sieber C.M."/>
            <person name="Novak O."/>
            <person name="Pencik A."/>
            <person name="Tarkowska D."/>
            <person name="Hromadova K."/>
            <person name="Freeman S."/>
            <person name="Maymon M."/>
            <person name="Elazar M."/>
            <person name="Youssef S.A."/>
            <person name="El-Shabrawy E.S.M."/>
            <person name="Shalaby A.B.A."/>
            <person name="Houterman P."/>
            <person name="Brock N.L."/>
            <person name="Burkhardt I."/>
            <person name="Tsavkelova E.A."/>
            <person name="Dickschat J.S."/>
            <person name="Galuszka P."/>
            <person name="Gueldener U."/>
            <person name="Tudzynski B."/>
        </authorList>
    </citation>
    <scope>NUCLEOTIDE SEQUENCE [LARGE SCALE GENOMIC DNA]</scope>
    <source>
        <strain evidence="3">ET1</strain>
    </source>
</reference>
<dbReference type="EMBL" id="FJOF01000002">
    <property type="protein sequence ID" value="CZR37420.1"/>
    <property type="molecule type" value="Genomic_DNA"/>
</dbReference>
<accession>A0A1L7VD99</accession>
<comment type="caution">
    <text evidence="2">The sequence shown here is derived from an EMBL/GenBank/DDBJ whole genome shotgun (WGS) entry which is preliminary data.</text>
</comment>
<evidence type="ECO:0000313" key="3">
    <source>
        <dbReference type="Proteomes" id="UP000183971"/>
    </source>
</evidence>
<evidence type="ECO:0000313" key="2">
    <source>
        <dbReference type="EMBL" id="CZR37420.1"/>
    </source>
</evidence>
<feature type="domain" description="DUF7136" evidence="1">
    <location>
        <begin position="25"/>
        <end position="148"/>
    </location>
</feature>
<gene>
    <name evidence="2" type="ORF">FPRO_02320</name>
</gene>
<name>A0A1L7VD99_FUSPR</name>
<keyword evidence="3" id="KW-1185">Reference proteome</keyword>
<dbReference type="RefSeq" id="XP_031078013.1">
    <property type="nucleotide sequence ID" value="XM_031227591.1"/>
</dbReference>
<dbReference type="Pfam" id="PF23584">
    <property type="entry name" value="DUF7136"/>
    <property type="match status" value="1"/>
</dbReference>
<proteinExistence type="predicted"/>
<dbReference type="AlphaFoldDB" id="A0A1L7VD99"/>
<evidence type="ECO:0000259" key="1">
    <source>
        <dbReference type="Pfam" id="PF23584"/>
    </source>
</evidence>
<sequence>MIRIFLGTFAVLGMQAKEKPSPPFPIGLGVSLIFPRLNETYRPVFPFPIAFALTGPAKAWPYGFKLQWPPDWLYSSGSLDPATEPYFVINATGIMYNTCSKEWELGWSLSVLQECSTGPEQYWKYGAINFSISSSGLLPSYKPKGPCPLEIQHT</sequence>
<protein>
    <recommendedName>
        <fullName evidence="1">DUF7136 domain-containing protein</fullName>
    </recommendedName>
</protein>
<dbReference type="Proteomes" id="UP000183971">
    <property type="component" value="Unassembled WGS sequence"/>
</dbReference>
<dbReference type="VEuPathDB" id="FungiDB:FPRO_02320"/>
<organism evidence="2 3">
    <name type="scientific">Fusarium proliferatum (strain ET1)</name>
    <name type="common">Orchid endophyte fungus</name>
    <dbReference type="NCBI Taxonomy" id="1227346"/>
    <lineage>
        <taxon>Eukaryota</taxon>
        <taxon>Fungi</taxon>
        <taxon>Dikarya</taxon>
        <taxon>Ascomycota</taxon>
        <taxon>Pezizomycotina</taxon>
        <taxon>Sordariomycetes</taxon>
        <taxon>Hypocreomycetidae</taxon>
        <taxon>Hypocreales</taxon>
        <taxon>Nectriaceae</taxon>
        <taxon>Fusarium</taxon>
        <taxon>Fusarium fujikuroi species complex</taxon>
    </lineage>
</organism>
<dbReference type="GeneID" id="42047205"/>
<dbReference type="InterPro" id="IPR055560">
    <property type="entry name" value="DUF7136"/>
</dbReference>